<evidence type="ECO:0000256" key="2">
    <source>
        <dbReference type="ARBA" id="ARBA00022827"/>
    </source>
</evidence>
<comment type="caution">
    <text evidence="5">The sequence shown here is derived from an EMBL/GenBank/DDBJ whole genome shotgun (WGS) entry which is preliminary data.</text>
</comment>
<dbReference type="Pfam" id="PF00111">
    <property type="entry name" value="Fer2"/>
    <property type="match status" value="1"/>
</dbReference>
<dbReference type="Proteomes" id="UP000261325">
    <property type="component" value="Unassembled WGS sequence"/>
</dbReference>
<dbReference type="AlphaFoldDB" id="A0A3B8WHK0"/>
<dbReference type="PROSITE" id="PS51085">
    <property type="entry name" value="2FE2S_FER_2"/>
    <property type="match status" value="1"/>
</dbReference>
<proteinExistence type="predicted"/>
<keyword evidence="3" id="KW-1133">Transmembrane helix</keyword>
<dbReference type="SUPFAM" id="SSF54292">
    <property type="entry name" value="2Fe-2S ferredoxin-like"/>
    <property type="match status" value="1"/>
</dbReference>
<keyword evidence="3" id="KW-0812">Transmembrane</keyword>
<keyword evidence="1" id="KW-0285">Flavoprotein</keyword>
<feature type="transmembrane region" description="Helical" evidence="3">
    <location>
        <begin position="6"/>
        <end position="26"/>
    </location>
</feature>
<organism evidence="5 6">
    <name type="scientific">Marinobacter nauticus</name>
    <name type="common">Marinobacter hydrocarbonoclasticus</name>
    <name type="synonym">Marinobacter aquaeolei</name>
    <dbReference type="NCBI Taxonomy" id="2743"/>
    <lineage>
        <taxon>Bacteria</taxon>
        <taxon>Pseudomonadati</taxon>
        <taxon>Pseudomonadota</taxon>
        <taxon>Gammaproteobacteria</taxon>
        <taxon>Pseudomonadales</taxon>
        <taxon>Marinobacteraceae</taxon>
        <taxon>Marinobacter</taxon>
    </lineage>
</organism>
<sequence>MNTEIILGVVMFTVIVLALVAVILAARSKLVSTGDVTIEINDDPEHTLKTAAGGKLLGTLANSGIYLSSACGGGGTCAQCKCKVLDGGGAMLPTEKTHFTNREEKEGWRLSCQVPVKQDMKIEVPEEFFGVKKWE</sequence>
<feature type="domain" description="2Fe-2S ferredoxin-type" evidence="4">
    <location>
        <begin position="34"/>
        <end position="128"/>
    </location>
</feature>
<keyword evidence="2" id="KW-0274">FAD</keyword>
<accession>A0A3B8WHK0</accession>
<evidence type="ECO:0000313" key="6">
    <source>
        <dbReference type="Proteomes" id="UP000261325"/>
    </source>
</evidence>
<evidence type="ECO:0000256" key="3">
    <source>
        <dbReference type="SAM" id="Phobius"/>
    </source>
</evidence>
<name>A0A3B8WHK0_MARNT</name>
<reference evidence="5 6" key="1">
    <citation type="journal article" date="2018" name="Nat. Biotechnol.">
        <title>A standardized bacterial taxonomy based on genome phylogeny substantially revises the tree of life.</title>
        <authorList>
            <person name="Parks D.H."/>
            <person name="Chuvochina M."/>
            <person name="Waite D.W."/>
            <person name="Rinke C."/>
            <person name="Skarshewski A."/>
            <person name="Chaumeil P.A."/>
            <person name="Hugenholtz P."/>
        </authorList>
    </citation>
    <scope>NUCLEOTIDE SEQUENCE [LARGE SCALE GENOMIC DNA]</scope>
    <source>
        <strain evidence="5">UBA9049</strain>
    </source>
</reference>
<dbReference type="GO" id="GO:0051536">
    <property type="term" value="F:iron-sulfur cluster binding"/>
    <property type="evidence" value="ECO:0007669"/>
    <property type="project" value="InterPro"/>
</dbReference>
<evidence type="ECO:0000313" key="5">
    <source>
        <dbReference type="EMBL" id="HAC27088.1"/>
    </source>
</evidence>
<dbReference type="PANTHER" id="PTHR43644:SF1">
    <property type="entry name" value="NAD(P)H-FLAVIN REDUCTASE"/>
    <property type="match status" value="1"/>
</dbReference>
<protein>
    <submittedName>
        <fullName evidence="5">NADH:ubiquinone reductase (Na(+)-transporting) subunit F</fullName>
    </submittedName>
</protein>
<dbReference type="PANTHER" id="PTHR43644">
    <property type="entry name" value="NA(+)-TRANSLOCATING NADH-QUINONE REDUCTASE SUBUNIT"/>
    <property type="match status" value="1"/>
</dbReference>
<dbReference type="CDD" id="cd00207">
    <property type="entry name" value="fer2"/>
    <property type="match status" value="1"/>
</dbReference>
<dbReference type="EMBL" id="DLYI01000055">
    <property type="protein sequence ID" value="HAC27088.1"/>
    <property type="molecule type" value="Genomic_DNA"/>
</dbReference>
<gene>
    <name evidence="5" type="ORF">DCF82_04635</name>
</gene>
<dbReference type="InterPro" id="IPR036010">
    <property type="entry name" value="2Fe-2S_ferredoxin-like_sf"/>
</dbReference>
<dbReference type="InterPro" id="IPR001041">
    <property type="entry name" value="2Fe-2S_ferredoxin-type"/>
</dbReference>
<dbReference type="InterPro" id="IPR012675">
    <property type="entry name" value="Beta-grasp_dom_sf"/>
</dbReference>
<keyword evidence="3" id="KW-0472">Membrane</keyword>
<evidence type="ECO:0000259" key="4">
    <source>
        <dbReference type="PROSITE" id="PS51085"/>
    </source>
</evidence>
<dbReference type="Gene3D" id="3.10.20.30">
    <property type="match status" value="1"/>
</dbReference>
<evidence type="ECO:0000256" key="1">
    <source>
        <dbReference type="ARBA" id="ARBA00022630"/>
    </source>
</evidence>
<keyword evidence="5" id="KW-0830">Ubiquinone</keyword>
<feature type="non-terminal residue" evidence="5">
    <location>
        <position position="135"/>
    </location>
</feature>